<dbReference type="GeneID" id="54415966"/>
<reference evidence="3" key="2">
    <citation type="submission" date="2020-04" db="EMBL/GenBank/DDBJ databases">
        <authorList>
            <consortium name="NCBI Genome Project"/>
        </authorList>
    </citation>
    <scope>NUCLEOTIDE SEQUENCE</scope>
    <source>
        <strain evidence="3">CBS 781.70</strain>
    </source>
</reference>
<dbReference type="EMBL" id="ML975159">
    <property type="protein sequence ID" value="KAF1811880.1"/>
    <property type="molecule type" value="Genomic_DNA"/>
</dbReference>
<evidence type="ECO:0000313" key="2">
    <source>
        <dbReference type="Proteomes" id="UP000504638"/>
    </source>
</evidence>
<dbReference type="RefSeq" id="XP_033533511.1">
    <property type="nucleotide sequence ID" value="XM_033675396.1"/>
</dbReference>
<evidence type="ECO:0000313" key="3">
    <source>
        <dbReference type="RefSeq" id="XP_033533511.1"/>
    </source>
</evidence>
<organism evidence="1">
    <name type="scientific">Eremomyces bilateralis CBS 781.70</name>
    <dbReference type="NCBI Taxonomy" id="1392243"/>
    <lineage>
        <taxon>Eukaryota</taxon>
        <taxon>Fungi</taxon>
        <taxon>Dikarya</taxon>
        <taxon>Ascomycota</taxon>
        <taxon>Pezizomycotina</taxon>
        <taxon>Dothideomycetes</taxon>
        <taxon>Dothideomycetes incertae sedis</taxon>
        <taxon>Eremomycetales</taxon>
        <taxon>Eremomycetaceae</taxon>
        <taxon>Eremomyces</taxon>
    </lineage>
</organism>
<evidence type="ECO:0000313" key="1">
    <source>
        <dbReference type="EMBL" id="KAF1811880.1"/>
    </source>
</evidence>
<accession>A0A6G1G1S8</accession>
<dbReference type="Proteomes" id="UP000504638">
    <property type="component" value="Unplaced"/>
</dbReference>
<reference evidence="1 3" key="1">
    <citation type="submission" date="2020-01" db="EMBL/GenBank/DDBJ databases">
        <authorList>
            <consortium name="DOE Joint Genome Institute"/>
            <person name="Haridas S."/>
            <person name="Albert R."/>
            <person name="Binder M."/>
            <person name="Bloem J."/>
            <person name="Labutti K."/>
            <person name="Salamov A."/>
            <person name="Andreopoulos B."/>
            <person name="Baker S.E."/>
            <person name="Barry K."/>
            <person name="Bills G."/>
            <person name="Bluhm B.H."/>
            <person name="Cannon C."/>
            <person name="Castanera R."/>
            <person name="Culley D.E."/>
            <person name="Daum C."/>
            <person name="Ezra D."/>
            <person name="Gonzalez J.B."/>
            <person name="Henrissat B."/>
            <person name="Kuo A."/>
            <person name="Liang C."/>
            <person name="Lipzen A."/>
            <person name="Lutzoni F."/>
            <person name="Magnuson J."/>
            <person name="Mondo S."/>
            <person name="Nolan M."/>
            <person name="Ohm R."/>
            <person name="Pangilinan J."/>
            <person name="Park H.-J."/>
            <person name="Ramirez L."/>
            <person name="Alfaro M."/>
            <person name="Sun H."/>
            <person name="Tritt A."/>
            <person name="Yoshinaga Y."/>
            <person name="Zwiers L.-H."/>
            <person name="Turgeon B.G."/>
            <person name="Goodwin S.B."/>
            <person name="Spatafora J.W."/>
            <person name="Crous P.W."/>
            <person name="Grigoriev I.V."/>
        </authorList>
    </citation>
    <scope>NUCLEOTIDE SEQUENCE</scope>
    <source>
        <strain evidence="1 3">CBS 781.70</strain>
    </source>
</reference>
<dbReference type="AlphaFoldDB" id="A0A6G1G1S8"/>
<keyword evidence="2" id="KW-1185">Reference proteome</keyword>
<proteinExistence type="predicted"/>
<protein>
    <submittedName>
        <fullName evidence="1 3">Uncharacterized protein</fullName>
    </submittedName>
</protein>
<gene>
    <name evidence="1 3" type="ORF">P152DRAFT_36189</name>
</gene>
<reference evidence="3" key="3">
    <citation type="submission" date="2025-04" db="UniProtKB">
        <authorList>
            <consortium name="RefSeq"/>
        </authorList>
    </citation>
    <scope>IDENTIFICATION</scope>
    <source>
        <strain evidence="3">CBS 781.70</strain>
    </source>
</reference>
<name>A0A6G1G1S8_9PEZI</name>
<sequence length="159" mass="18071">MVAAFSFRGDQGRTKIKNIQQWEFPITLPAVYKRSKSEGQYRRKTRVRRKYSLCNHGKDCKEAVFSLVFQSCSQSTVLCFSSSFISSAVVDAINAPSSKSSFSTSIQRNVLTMAPRRIIRKSEAREQGAKELRGSECKVDDTFLDASFPWYLACRCEEL</sequence>